<dbReference type="KEGG" id="aol:S58_18420"/>
<sequence>MRRILSRITFSTLCGLFGLVLMPFLSMSDANAVVCARGVVRAGCAGAAGAVVVRKPPVAAAACRTVLVNGVWVRRCV</sequence>
<protein>
    <submittedName>
        <fullName evidence="1">Uncharacterized protein</fullName>
    </submittedName>
</protein>
<name>M4Z3Z4_9BRAD</name>
<dbReference type="GeneID" id="301815764"/>
<dbReference type="EMBL" id="AP012603">
    <property type="protein sequence ID" value="BAM87849.1"/>
    <property type="molecule type" value="Genomic_DNA"/>
</dbReference>
<gene>
    <name evidence="1" type="ORF">S58_18420</name>
</gene>
<evidence type="ECO:0000313" key="1">
    <source>
        <dbReference type="EMBL" id="BAM87849.1"/>
    </source>
</evidence>
<evidence type="ECO:0000313" key="2">
    <source>
        <dbReference type="Proteomes" id="UP000011841"/>
    </source>
</evidence>
<dbReference type="RefSeq" id="WP_015664977.1">
    <property type="nucleotide sequence ID" value="NC_020453.1"/>
</dbReference>
<proteinExistence type="predicted"/>
<dbReference type="eggNOG" id="ENOG5033G58">
    <property type="taxonomic scope" value="Bacteria"/>
</dbReference>
<dbReference type="STRING" id="1245469.S58_18420"/>
<keyword evidence="2" id="KW-1185">Reference proteome</keyword>
<accession>M4Z3Z4</accession>
<dbReference type="AlphaFoldDB" id="M4Z3Z4"/>
<reference evidence="1 2" key="1">
    <citation type="journal article" date="2013" name="Appl. Environ. Microbiol.">
        <title>Genome analysis suggests that the soil oligotrophic bacterium Agromonas oligotrophica (Bradyrhizobium oligotrophicum) is a nitrogen-fixing symbiont of Aeschynomene indica.</title>
        <authorList>
            <person name="Okubo T."/>
            <person name="Fukushima S."/>
            <person name="Itakura M."/>
            <person name="Oshima K."/>
            <person name="Longtonglang A."/>
            <person name="Teaumroong N."/>
            <person name="Mitsui H."/>
            <person name="Hattori M."/>
            <person name="Hattori R."/>
            <person name="Hattori T."/>
            <person name="Minamisawa K."/>
        </authorList>
    </citation>
    <scope>NUCLEOTIDE SEQUENCE [LARGE SCALE GENOMIC DNA]</scope>
    <source>
        <strain evidence="1 2">S58</strain>
    </source>
</reference>
<dbReference type="PATRIC" id="fig|1245469.3.peg.1878"/>
<organism evidence="1 2">
    <name type="scientific">Bradyrhizobium oligotrophicum S58</name>
    <dbReference type="NCBI Taxonomy" id="1245469"/>
    <lineage>
        <taxon>Bacteria</taxon>
        <taxon>Pseudomonadati</taxon>
        <taxon>Pseudomonadota</taxon>
        <taxon>Alphaproteobacteria</taxon>
        <taxon>Hyphomicrobiales</taxon>
        <taxon>Nitrobacteraceae</taxon>
        <taxon>Bradyrhizobium</taxon>
    </lineage>
</organism>
<dbReference type="OrthoDB" id="8255247at2"/>
<dbReference type="Proteomes" id="UP000011841">
    <property type="component" value="Chromosome"/>
</dbReference>
<dbReference type="HOGENOM" id="CLU_192669_1_0_5"/>